<evidence type="ECO:0000313" key="5">
    <source>
        <dbReference type="Proteomes" id="UP000243180"/>
    </source>
</evidence>
<dbReference type="Proteomes" id="UP000243180">
    <property type="component" value="Chromosome"/>
</dbReference>
<dbReference type="InterPro" id="IPR012338">
    <property type="entry name" value="Beta-lactam/transpept-like"/>
</dbReference>
<keyword evidence="4" id="KW-0121">Carboxypeptidase</keyword>
<dbReference type="Pfam" id="PF02113">
    <property type="entry name" value="Peptidase_S13"/>
    <property type="match status" value="1"/>
</dbReference>
<sequence>MKPVPPWKYALLLVLGLGWLAPVCAAGAGPDPLPEPVAQALRNHGFPARGLSLYVHEIGRDEPVLSVEANRPRQPASVMKLLTTLAALEALSPAWRWKTEAYVTQPVRDGRLAGDLYIKGYGDPYLVIEHFWRLLRALRAAGLETIEGDLVLDQSQFVREAGDPADFDNQPLRAYNVLPNALLVNFQAVNFRFIPQPPDKRVQIVADPLPANVEIENRVTLADGACRGWTRRLDMKVRHEQDRTRVIFSGAYDADCGSNELFRVVSEPAPYVLGLFRALWAELGGRFTGGVREAAVPSEATLFHTAWSPPLADIIRSINKYSNNVMTRQLLLTLGAERAGAPGTTDKGIEAVRAWLRQKNLAFPELVLENGAGLSREETISARHLGQVLLAGWQSPYMPEFVSSLPIAAMDGTLRRRFNGAALEGQMHLKTGLLRDVRSVAGYVLDRAGRRMAVVCLHNHARADSAAGEAVQEALLQWVYERP</sequence>
<name>A0A1B4XHP1_9GAMM</name>
<feature type="signal peptide" evidence="3">
    <location>
        <begin position="1"/>
        <end position="25"/>
    </location>
</feature>
<keyword evidence="4" id="KW-0645">Protease</keyword>
<gene>
    <name evidence="4" type="ORF">SCL_2024</name>
</gene>
<dbReference type="SUPFAM" id="SSF56601">
    <property type="entry name" value="beta-lactamase/transpeptidase-like"/>
    <property type="match status" value="1"/>
</dbReference>
<feature type="chain" id="PRO_5008572428" evidence="3">
    <location>
        <begin position="26"/>
        <end position="483"/>
    </location>
</feature>
<dbReference type="EMBL" id="AP014879">
    <property type="protein sequence ID" value="BAV34315.1"/>
    <property type="molecule type" value="Genomic_DNA"/>
</dbReference>
<dbReference type="PANTHER" id="PTHR30023:SF0">
    <property type="entry name" value="PENICILLIN-SENSITIVE CARBOXYPEPTIDASE A"/>
    <property type="match status" value="1"/>
</dbReference>
<dbReference type="Gene3D" id="3.50.80.20">
    <property type="entry name" value="D-Ala-D-Ala carboxypeptidase C, peptidase S13"/>
    <property type="match status" value="1"/>
</dbReference>
<dbReference type="KEGG" id="slim:SCL_2024"/>
<dbReference type="FunCoup" id="A0A1B4XHP1">
    <property type="interactions" value="215"/>
</dbReference>
<evidence type="ECO:0000313" key="4">
    <source>
        <dbReference type="EMBL" id="BAV34315.1"/>
    </source>
</evidence>
<keyword evidence="5" id="KW-1185">Reference proteome</keyword>
<dbReference type="GO" id="GO:0000270">
    <property type="term" value="P:peptidoglycan metabolic process"/>
    <property type="evidence" value="ECO:0007669"/>
    <property type="project" value="TreeGrafter"/>
</dbReference>
<dbReference type="AlphaFoldDB" id="A0A1B4XHP1"/>
<dbReference type="InParanoid" id="A0A1B4XHP1"/>
<dbReference type="PRINTS" id="PR00922">
    <property type="entry name" value="DADACBPTASE3"/>
</dbReference>
<protein>
    <submittedName>
        <fullName evidence="4">D-alanyl-D-alanine carboxypeptidase</fullName>
    </submittedName>
</protein>
<dbReference type="InterPro" id="IPR000667">
    <property type="entry name" value="Peptidase_S13"/>
</dbReference>
<proteinExistence type="inferred from homology"/>
<comment type="similarity">
    <text evidence="1">Belongs to the peptidase S13 family.</text>
</comment>
<dbReference type="GO" id="GO:0004185">
    <property type="term" value="F:serine-type carboxypeptidase activity"/>
    <property type="evidence" value="ECO:0007669"/>
    <property type="project" value="InterPro"/>
</dbReference>
<dbReference type="PANTHER" id="PTHR30023">
    <property type="entry name" value="D-ALANYL-D-ALANINE CARBOXYPEPTIDASE"/>
    <property type="match status" value="1"/>
</dbReference>
<dbReference type="Gene3D" id="3.40.710.10">
    <property type="entry name" value="DD-peptidase/beta-lactamase superfamily"/>
    <property type="match status" value="1"/>
</dbReference>
<keyword evidence="3" id="KW-0732">Signal</keyword>
<dbReference type="RefSeq" id="WP_197702591.1">
    <property type="nucleotide sequence ID" value="NZ_AP014879.1"/>
</dbReference>
<accession>A0A1B4XHP1</accession>
<reference evidence="4 5" key="1">
    <citation type="submission" date="2015-05" db="EMBL/GenBank/DDBJ databases">
        <title>Complete genome sequence of a sulfur-oxidizing gammaproteobacterium strain HA5.</title>
        <authorList>
            <person name="Miura A."/>
            <person name="Kojima H."/>
            <person name="Fukui M."/>
        </authorList>
    </citation>
    <scope>NUCLEOTIDE SEQUENCE [LARGE SCALE GENOMIC DNA]</scope>
    <source>
        <strain evidence="4 5">HA5</strain>
    </source>
</reference>
<dbReference type="NCBIfam" id="TIGR00666">
    <property type="entry name" value="PBP4"/>
    <property type="match status" value="1"/>
</dbReference>
<keyword evidence="2" id="KW-0378">Hydrolase</keyword>
<dbReference type="GO" id="GO:0006508">
    <property type="term" value="P:proteolysis"/>
    <property type="evidence" value="ECO:0007669"/>
    <property type="project" value="InterPro"/>
</dbReference>
<evidence type="ECO:0000256" key="3">
    <source>
        <dbReference type="SAM" id="SignalP"/>
    </source>
</evidence>
<organism evidence="4 5">
    <name type="scientific">Sulfuricaulis limicola</name>
    <dbReference type="NCBI Taxonomy" id="1620215"/>
    <lineage>
        <taxon>Bacteria</taxon>
        <taxon>Pseudomonadati</taxon>
        <taxon>Pseudomonadota</taxon>
        <taxon>Gammaproteobacteria</taxon>
        <taxon>Acidiferrobacterales</taxon>
        <taxon>Acidiferrobacteraceae</taxon>
        <taxon>Sulfuricaulis</taxon>
    </lineage>
</organism>
<evidence type="ECO:0000256" key="2">
    <source>
        <dbReference type="ARBA" id="ARBA00022801"/>
    </source>
</evidence>
<evidence type="ECO:0000256" key="1">
    <source>
        <dbReference type="ARBA" id="ARBA00006096"/>
    </source>
</evidence>